<keyword evidence="2" id="KW-0808">Transferase</keyword>
<dbReference type="InterPro" id="IPR038063">
    <property type="entry name" value="Transpep_catalytic_dom"/>
</dbReference>
<dbReference type="InterPro" id="IPR050979">
    <property type="entry name" value="LD-transpeptidase"/>
</dbReference>
<sequence length="230" mass="25048">MARLIRRTLNILVALLIGGSVHPAVLAAPPAGSISGQLTYTFEQGDSLPAIAEQFGVSLKALRRANGLANNRVIPGAVLTIPTAPGVISPWMAPKIDPQPGDGKVIYVSLSRQRMWAYDGDQLIFEFLVSTGLPTEEHPNRDTKPGVFRIKTKMPMARANLWNLDMPYWMGIYDAGSIENGIHAMPSRNGRLVNWRVGARGSFGCVVLNIPDAAKLYRWAPLGTLVVIRP</sequence>
<dbReference type="GO" id="GO:0008360">
    <property type="term" value="P:regulation of cell shape"/>
    <property type="evidence" value="ECO:0007669"/>
    <property type="project" value="UniProtKB-UniRule"/>
</dbReference>
<reference evidence="10 11" key="1">
    <citation type="submission" date="2017-11" db="EMBL/GenBank/DDBJ databases">
        <title>Evolution of Phototrophy in the Chloroflexi Phylum Driven by Horizontal Gene Transfer.</title>
        <authorList>
            <person name="Ward L.M."/>
            <person name="Hemp J."/>
            <person name="Shih P.M."/>
            <person name="Mcglynn S.E."/>
            <person name="Fischer W."/>
        </authorList>
    </citation>
    <scope>NUCLEOTIDE SEQUENCE [LARGE SCALE GENOMIC DNA]</scope>
    <source>
        <strain evidence="10">JP3_7</strain>
    </source>
</reference>
<evidence type="ECO:0000256" key="5">
    <source>
        <dbReference type="ARBA" id="ARBA00023316"/>
    </source>
</evidence>
<comment type="caution">
    <text evidence="10">The sequence shown here is derived from an EMBL/GenBank/DDBJ whole genome shotgun (WGS) entry which is preliminary data.</text>
</comment>
<dbReference type="GO" id="GO:0005576">
    <property type="term" value="C:extracellular region"/>
    <property type="evidence" value="ECO:0007669"/>
    <property type="project" value="TreeGrafter"/>
</dbReference>
<dbReference type="GO" id="GO:0071972">
    <property type="term" value="F:peptidoglycan L,D-transpeptidase activity"/>
    <property type="evidence" value="ECO:0007669"/>
    <property type="project" value="TreeGrafter"/>
</dbReference>
<dbReference type="PROSITE" id="PS52029">
    <property type="entry name" value="LD_TPASE"/>
    <property type="match status" value="1"/>
</dbReference>
<keyword evidence="3 6" id="KW-0133">Cell shape</keyword>
<dbReference type="AlphaFoldDB" id="A0A2M8QBR5"/>
<dbReference type="InterPro" id="IPR018392">
    <property type="entry name" value="LysM"/>
</dbReference>
<evidence type="ECO:0000313" key="10">
    <source>
        <dbReference type="EMBL" id="PJF47232.1"/>
    </source>
</evidence>
<dbReference type="GO" id="GO:0071555">
    <property type="term" value="P:cell wall organization"/>
    <property type="evidence" value="ECO:0007669"/>
    <property type="project" value="UniProtKB-UniRule"/>
</dbReference>
<evidence type="ECO:0000313" key="11">
    <source>
        <dbReference type="Proteomes" id="UP000230790"/>
    </source>
</evidence>
<dbReference type="PROSITE" id="PS51782">
    <property type="entry name" value="LYSM"/>
    <property type="match status" value="1"/>
</dbReference>
<dbReference type="PANTHER" id="PTHR30582">
    <property type="entry name" value="L,D-TRANSPEPTIDASE"/>
    <property type="match status" value="1"/>
</dbReference>
<gene>
    <name evidence="10" type="ORF">CUN48_09790</name>
</gene>
<dbReference type="Gene3D" id="3.10.350.10">
    <property type="entry name" value="LysM domain"/>
    <property type="match status" value="1"/>
</dbReference>
<dbReference type="GO" id="GO:0016740">
    <property type="term" value="F:transferase activity"/>
    <property type="evidence" value="ECO:0007669"/>
    <property type="project" value="UniProtKB-KW"/>
</dbReference>
<dbReference type="CDD" id="cd16913">
    <property type="entry name" value="YkuD_like"/>
    <property type="match status" value="1"/>
</dbReference>
<dbReference type="SMART" id="SM00257">
    <property type="entry name" value="LysM"/>
    <property type="match status" value="1"/>
</dbReference>
<evidence type="ECO:0000256" key="1">
    <source>
        <dbReference type="ARBA" id="ARBA00004752"/>
    </source>
</evidence>
<feature type="domain" description="LysM" evidence="8">
    <location>
        <begin position="38"/>
        <end position="81"/>
    </location>
</feature>
<feature type="signal peptide" evidence="7">
    <location>
        <begin position="1"/>
        <end position="27"/>
    </location>
</feature>
<dbReference type="Gene3D" id="2.40.440.10">
    <property type="entry name" value="L,D-transpeptidase catalytic domain-like"/>
    <property type="match status" value="1"/>
</dbReference>
<dbReference type="InterPro" id="IPR005490">
    <property type="entry name" value="LD_TPept_cat_dom"/>
</dbReference>
<dbReference type="UniPathway" id="UPA00219"/>
<feature type="active site" description="Nucleophile" evidence="6">
    <location>
        <position position="205"/>
    </location>
</feature>
<dbReference type="SUPFAM" id="SSF141523">
    <property type="entry name" value="L,D-transpeptidase catalytic domain-like"/>
    <property type="match status" value="1"/>
</dbReference>
<name>A0A2M8QBR5_9CHLR</name>
<dbReference type="Pfam" id="PF03734">
    <property type="entry name" value="YkuD"/>
    <property type="match status" value="1"/>
</dbReference>
<dbReference type="EMBL" id="PGTN01000060">
    <property type="protein sequence ID" value="PJF47232.1"/>
    <property type="molecule type" value="Genomic_DNA"/>
</dbReference>
<dbReference type="Pfam" id="PF01476">
    <property type="entry name" value="LysM"/>
    <property type="match status" value="1"/>
</dbReference>
<accession>A0A2M8QBR5</accession>
<proteinExistence type="predicted"/>
<feature type="chain" id="PRO_5014825070" evidence="7">
    <location>
        <begin position="28"/>
        <end position="230"/>
    </location>
</feature>
<keyword evidence="7" id="KW-0732">Signal</keyword>
<keyword evidence="4 6" id="KW-0573">Peptidoglycan synthesis</keyword>
<dbReference type="Proteomes" id="UP000230790">
    <property type="component" value="Unassembled WGS sequence"/>
</dbReference>
<dbReference type="InterPro" id="IPR036779">
    <property type="entry name" value="LysM_dom_sf"/>
</dbReference>
<evidence type="ECO:0000256" key="3">
    <source>
        <dbReference type="ARBA" id="ARBA00022960"/>
    </source>
</evidence>
<evidence type="ECO:0000256" key="4">
    <source>
        <dbReference type="ARBA" id="ARBA00022984"/>
    </source>
</evidence>
<feature type="active site" description="Proton donor/acceptor" evidence="6">
    <location>
        <position position="183"/>
    </location>
</feature>
<dbReference type="GO" id="GO:0018104">
    <property type="term" value="P:peptidoglycan-protein cross-linking"/>
    <property type="evidence" value="ECO:0007669"/>
    <property type="project" value="TreeGrafter"/>
</dbReference>
<evidence type="ECO:0000256" key="2">
    <source>
        <dbReference type="ARBA" id="ARBA00022679"/>
    </source>
</evidence>
<dbReference type="PANTHER" id="PTHR30582:SF2">
    <property type="entry name" value="L,D-TRANSPEPTIDASE YCIB-RELATED"/>
    <property type="match status" value="1"/>
</dbReference>
<evidence type="ECO:0000256" key="6">
    <source>
        <dbReference type="PROSITE-ProRule" id="PRU01373"/>
    </source>
</evidence>
<feature type="domain" description="L,D-TPase catalytic" evidence="9">
    <location>
        <begin position="104"/>
        <end position="229"/>
    </location>
</feature>
<evidence type="ECO:0000259" key="8">
    <source>
        <dbReference type="PROSITE" id="PS51782"/>
    </source>
</evidence>
<comment type="pathway">
    <text evidence="1 6">Cell wall biogenesis; peptidoglycan biosynthesis.</text>
</comment>
<organism evidence="10 11">
    <name type="scientific">Candidatus Thermofonsia Clade 3 bacterium</name>
    <dbReference type="NCBI Taxonomy" id="2364212"/>
    <lineage>
        <taxon>Bacteria</taxon>
        <taxon>Bacillati</taxon>
        <taxon>Chloroflexota</taxon>
        <taxon>Candidatus Thermofontia</taxon>
        <taxon>Candidatus Thermofonsia Clade 3</taxon>
    </lineage>
</organism>
<dbReference type="CDD" id="cd00118">
    <property type="entry name" value="LysM"/>
    <property type="match status" value="1"/>
</dbReference>
<evidence type="ECO:0000259" key="9">
    <source>
        <dbReference type="PROSITE" id="PS52029"/>
    </source>
</evidence>
<dbReference type="SUPFAM" id="SSF54106">
    <property type="entry name" value="LysM domain"/>
    <property type="match status" value="1"/>
</dbReference>
<keyword evidence="5 6" id="KW-0961">Cell wall biogenesis/degradation</keyword>
<protein>
    <submittedName>
        <fullName evidence="10">Uncharacterized protein</fullName>
    </submittedName>
</protein>
<evidence type="ECO:0000256" key="7">
    <source>
        <dbReference type="SAM" id="SignalP"/>
    </source>
</evidence>